<accession>A0AAD6BUX2</accession>
<evidence type="ECO:0000256" key="3">
    <source>
        <dbReference type="ARBA" id="ARBA00022989"/>
    </source>
</evidence>
<dbReference type="RefSeq" id="XP_056760060.1">
    <property type="nucleotide sequence ID" value="XM_056915306.1"/>
</dbReference>
<feature type="region of interest" description="Disordered" evidence="5">
    <location>
        <begin position="64"/>
        <end position="111"/>
    </location>
</feature>
<evidence type="ECO:0008006" key="9">
    <source>
        <dbReference type="Google" id="ProtNLM"/>
    </source>
</evidence>
<organism evidence="7 8">
    <name type="scientific">Penicillium daleae</name>
    <dbReference type="NCBI Taxonomy" id="63821"/>
    <lineage>
        <taxon>Eukaryota</taxon>
        <taxon>Fungi</taxon>
        <taxon>Dikarya</taxon>
        <taxon>Ascomycota</taxon>
        <taxon>Pezizomycotina</taxon>
        <taxon>Eurotiomycetes</taxon>
        <taxon>Eurotiomycetidae</taxon>
        <taxon>Eurotiales</taxon>
        <taxon>Aspergillaceae</taxon>
        <taxon>Penicillium</taxon>
    </lineage>
</organism>
<sequence length="252" mass="26571">MSSAISSTGTQPYCVTFSYGTDYLSFVCSEKEGIEYQMEPYWSGFRDPIAFPVYTGSNGISTGTQYPAGYPTPSSTTSSSSSSTTTTSASGTSPGTSGSSATSNPSDHRGSSAPVGAIVGGVIGGLAFISLIAGAIIFFLMHRRRRPQPGQYQQPASGFPPGSQPPASQYPHPANPAMNTGFPSNASAPINPLPGQGPPQNPPTQQPPRHEIETEYNKPELDISRQQPEQTYLNQQPELPGMQPLQPETALP</sequence>
<evidence type="ECO:0000256" key="4">
    <source>
        <dbReference type="ARBA" id="ARBA00023136"/>
    </source>
</evidence>
<name>A0AAD6BUX2_9EURO</name>
<dbReference type="EMBL" id="JAPVEA010000009">
    <property type="protein sequence ID" value="KAJ5432768.1"/>
    <property type="molecule type" value="Genomic_DNA"/>
</dbReference>
<evidence type="ECO:0000256" key="5">
    <source>
        <dbReference type="SAM" id="MobiDB-lite"/>
    </source>
</evidence>
<keyword evidence="8" id="KW-1185">Reference proteome</keyword>
<dbReference type="GO" id="GO:0016020">
    <property type="term" value="C:membrane"/>
    <property type="evidence" value="ECO:0007669"/>
    <property type="project" value="UniProtKB-SubCell"/>
</dbReference>
<feature type="compositionally biased region" description="Polar residues" evidence="5">
    <location>
        <begin position="224"/>
        <end position="237"/>
    </location>
</feature>
<dbReference type="AlphaFoldDB" id="A0AAD6BUX2"/>
<feature type="compositionally biased region" description="Polar residues" evidence="5">
    <location>
        <begin position="177"/>
        <end position="188"/>
    </location>
</feature>
<proteinExistence type="predicted"/>
<dbReference type="GO" id="GO:0071944">
    <property type="term" value="C:cell periphery"/>
    <property type="evidence" value="ECO:0007669"/>
    <property type="project" value="UniProtKB-ARBA"/>
</dbReference>
<keyword evidence="4 6" id="KW-0472">Membrane</keyword>
<dbReference type="PANTHER" id="PTHR15549:SF26">
    <property type="entry name" value="AXIAL BUDDING PATTERN PROTEIN 2-RELATED"/>
    <property type="match status" value="1"/>
</dbReference>
<feature type="compositionally biased region" description="Pro residues" evidence="5">
    <location>
        <begin position="191"/>
        <end position="206"/>
    </location>
</feature>
<feature type="compositionally biased region" description="Low complexity" evidence="5">
    <location>
        <begin position="71"/>
        <end position="103"/>
    </location>
</feature>
<dbReference type="PANTHER" id="PTHR15549">
    <property type="entry name" value="PAIRED IMMUNOGLOBULIN-LIKE TYPE 2 RECEPTOR"/>
    <property type="match status" value="1"/>
</dbReference>
<evidence type="ECO:0000313" key="8">
    <source>
        <dbReference type="Proteomes" id="UP001213681"/>
    </source>
</evidence>
<reference evidence="7" key="2">
    <citation type="journal article" date="2023" name="IMA Fungus">
        <title>Comparative genomic study of the Penicillium genus elucidates a diverse pangenome and 15 lateral gene transfer events.</title>
        <authorList>
            <person name="Petersen C."/>
            <person name="Sorensen T."/>
            <person name="Nielsen M.R."/>
            <person name="Sondergaard T.E."/>
            <person name="Sorensen J.L."/>
            <person name="Fitzpatrick D.A."/>
            <person name="Frisvad J.C."/>
            <person name="Nielsen K.L."/>
        </authorList>
    </citation>
    <scope>NUCLEOTIDE SEQUENCE</scope>
    <source>
        <strain evidence="7">IBT 16125</strain>
    </source>
</reference>
<comment type="caution">
    <text evidence="7">The sequence shown here is derived from an EMBL/GenBank/DDBJ whole genome shotgun (WGS) entry which is preliminary data.</text>
</comment>
<dbReference type="Proteomes" id="UP001213681">
    <property type="component" value="Unassembled WGS sequence"/>
</dbReference>
<evidence type="ECO:0000256" key="6">
    <source>
        <dbReference type="SAM" id="Phobius"/>
    </source>
</evidence>
<protein>
    <recommendedName>
        <fullName evidence="9">Mid2 domain-containing protein</fullName>
    </recommendedName>
</protein>
<evidence type="ECO:0000256" key="2">
    <source>
        <dbReference type="ARBA" id="ARBA00022692"/>
    </source>
</evidence>
<keyword evidence="2 6" id="KW-0812">Transmembrane</keyword>
<dbReference type="InterPro" id="IPR051694">
    <property type="entry name" value="Immunoregulatory_rcpt-like"/>
</dbReference>
<dbReference type="GeneID" id="81605549"/>
<gene>
    <name evidence="7" type="ORF">N7458_011924</name>
</gene>
<evidence type="ECO:0000313" key="7">
    <source>
        <dbReference type="EMBL" id="KAJ5432768.1"/>
    </source>
</evidence>
<comment type="subcellular location">
    <subcellularLocation>
        <location evidence="1">Membrane</location>
        <topology evidence="1">Single-pass membrane protein</topology>
    </subcellularLocation>
</comment>
<feature type="region of interest" description="Disordered" evidence="5">
    <location>
        <begin position="148"/>
        <end position="252"/>
    </location>
</feature>
<evidence type="ECO:0000256" key="1">
    <source>
        <dbReference type="ARBA" id="ARBA00004167"/>
    </source>
</evidence>
<feature type="transmembrane region" description="Helical" evidence="6">
    <location>
        <begin position="115"/>
        <end position="141"/>
    </location>
</feature>
<feature type="compositionally biased region" description="Basic and acidic residues" evidence="5">
    <location>
        <begin position="208"/>
        <end position="223"/>
    </location>
</feature>
<reference evidence="7" key="1">
    <citation type="submission" date="2022-12" db="EMBL/GenBank/DDBJ databases">
        <authorList>
            <person name="Petersen C."/>
        </authorList>
    </citation>
    <scope>NUCLEOTIDE SEQUENCE</scope>
    <source>
        <strain evidence="7">IBT 16125</strain>
    </source>
</reference>
<keyword evidence="3 6" id="KW-1133">Transmembrane helix</keyword>